<dbReference type="EMBL" id="PGCI01000212">
    <property type="protein sequence ID" value="PLW33799.1"/>
    <property type="molecule type" value="Genomic_DNA"/>
</dbReference>
<dbReference type="AlphaFoldDB" id="A0A2N5U7T2"/>
<proteinExistence type="predicted"/>
<gene>
    <name evidence="2" type="ORF">PCASD_19918</name>
</gene>
<dbReference type="Proteomes" id="UP000235392">
    <property type="component" value="Unassembled WGS sequence"/>
</dbReference>
<organism evidence="2 3">
    <name type="scientific">Puccinia coronata f. sp. avenae</name>
    <dbReference type="NCBI Taxonomy" id="200324"/>
    <lineage>
        <taxon>Eukaryota</taxon>
        <taxon>Fungi</taxon>
        <taxon>Dikarya</taxon>
        <taxon>Basidiomycota</taxon>
        <taxon>Pucciniomycotina</taxon>
        <taxon>Pucciniomycetes</taxon>
        <taxon>Pucciniales</taxon>
        <taxon>Pucciniaceae</taxon>
        <taxon>Puccinia</taxon>
    </lineage>
</organism>
<evidence type="ECO:0000313" key="3">
    <source>
        <dbReference type="Proteomes" id="UP000235392"/>
    </source>
</evidence>
<comment type="caution">
    <text evidence="2">The sequence shown here is derived from an EMBL/GenBank/DDBJ whole genome shotgun (WGS) entry which is preliminary data.</text>
</comment>
<accession>A0A2N5U7T2</accession>
<reference evidence="2 3" key="1">
    <citation type="submission" date="2017-11" db="EMBL/GenBank/DDBJ databases">
        <title>De novo assembly and phasing of dikaryotic genomes from two isolates of Puccinia coronata f. sp. avenae, the causal agent of oat crown rust.</title>
        <authorList>
            <person name="Miller M.E."/>
            <person name="Zhang Y."/>
            <person name="Omidvar V."/>
            <person name="Sperschneider J."/>
            <person name="Schwessinger B."/>
            <person name="Raley C."/>
            <person name="Palmer J.M."/>
            <person name="Garnica D."/>
            <person name="Upadhyaya N."/>
            <person name="Rathjen J."/>
            <person name="Taylor J.M."/>
            <person name="Park R.F."/>
            <person name="Dodds P.N."/>
            <person name="Hirsch C.D."/>
            <person name="Kianian S.F."/>
            <person name="Figueroa M."/>
        </authorList>
    </citation>
    <scope>NUCLEOTIDE SEQUENCE [LARGE SCALE GENOMIC DNA]</scope>
    <source>
        <strain evidence="2">12SD80</strain>
    </source>
</reference>
<evidence type="ECO:0000256" key="1">
    <source>
        <dbReference type="SAM" id="MobiDB-lite"/>
    </source>
</evidence>
<name>A0A2N5U7T2_9BASI</name>
<sequence length="307" mass="34797">MNSNFACTATCAPSFGQSLSQHAASGTFQDNVSTHPSNVSEPLPLNSVRAVQEENRQLKADVDYLKQLIQNITIDRSNSSSADTTPGKKARKPQKSITPKMLNKSKLSDHNLDKVELSHVSQRLLTSCYDLARCLMNRESATSPIPDPPTTHKWRQKKCDEILSIDQAKNTQRQSLKRLYLEREGIHKQYIEPFNDKDVNLEDELIIEDGNPVALAKLPAWRSQRASEFIDWIESKQRSQHVSTLPDYKKMTCGSKATIRPRCRANPPIVYKDACILIGLPIDFYADHFLNGQFYTEKKALRMRPAL</sequence>
<feature type="region of interest" description="Disordered" evidence="1">
    <location>
        <begin position="77"/>
        <end position="105"/>
    </location>
</feature>
<protein>
    <submittedName>
        <fullName evidence="2">Uncharacterized protein</fullName>
    </submittedName>
</protein>
<evidence type="ECO:0000313" key="2">
    <source>
        <dbReference type="EMBL" id="PLW33799.1"/>
    </source>
</evidence>